<evidence type="ECO:0000256" key="1">
    <source>
        <dbReference type="ARBA" id="ARBA00008520"/>
    </source>
</evidence>
<keyword evidence="4 5" id="KW-0732">Signal</keyword>
<dbReference type="InterPro" id="IPR006060">
    <property type="entry name" value="Maltose/Cyclodextrin-bd"/>
</dbReference>
<dbReference type="GO" id="GO:0042956">
    <property type="term" value="P:maltodextrin transmembrane transport"/>
    <property type="evidence" value="ECO:0007669"/>
    <property type="project" value="TreeGrafter"/>
</dbReference>
<dbReference type="Gene3D" id="3.40.190.10">
    <property type="entry name" value="Periplasmic binding protein-like II"/>
    <property type="match status" value="2"/>
</dbReference>
<dbReference type="EMBL" id="BMMK01000004">
    <property type="protein sequence ID" value="GGM44430.1"/>
    <property type="molecule type" value="Genomic_DNA"/>
</dbReference>
<evidence type="ECO:0000256" key="2">
    <source>
        <dbReference type="ARBA" id="ARBA00022448"/>
    </source>
</evidence>
<dbReference type="PRINTS" id="PR00181">
    <property type="entry name" value="MALTOSEBP"/>
</dbReference>
<dbReference type="AlphaFoldDB" id="A0A8J3CAH6"/>
<comment type="caution">
    <text evidence="6">The sequence shown here is derived from an EMBL/GenBank/DDBJ whole genome shotgun (WGS) entry which is preliminary data.</text>
</comment>
<proteinExistence type="inferred from homology"/>
<accession>A0A8J3CAH6</accession>
<evidence type="ECO:0000313" key="7">
    <source>
        <dbReference type="Proteomes" id="UP000637578"/>
    </source>
</evidence>
<comment type="similarity">
    <text evidence="1">Belongs to the bacterial solute-binding protein 1 family.</text>
</comment>
<keyword evidence="2" id="KW-0813">Transport</keyword>
<dbReference type="Pfam" id="PF13416">
    <property type="entry name" value="SBP_bac_8"/>
    <property type="match status" value="1"/>
</dbReference>
<feature type="signal peptide" evidence="5">
    <location>
        <begin position="1"/>
        <end position="22"/>
    </location>
</feature>
<dbReference type="GO" id="GO:0015144">
    <property type="term" value="F:carbohydrate transmembrane transporter activity"/>
    <property type="evidence" value="ECO:0007669"/>
    <property type="project" value="InterPro"/>
</dbReference>
<gene>
    <name evidence="6" type="ORF">GCM10012275_14260</name>
</gene>
<reference evidence="6" key="1">
    <citation type="journal article" date="2014" name="Int. J. Syst. Evol. Microbiol.">
        <title>Complete genome sequence of Corynebacterium casei LMG S-19264T (=DSM 44701T), isolated from a smear-ripened cheese.</title>
        <authorList>
            <consortium name="US DOE Joint Genome Institute (JGI-PGF)"/>
            <person name="Walter F."/>
            <person name="Albersmeier A."/>
            <person name="Kalinowski J."/>
            <person name="Ruckert C."/>
        </authorList>
    </citation>
    <scope>NUCLEOTIDE SEQUENCE</scope>
    <source>
        <strain evidence="6">CGMCC 4.5737</strain>
    </source>
</reference>
<evidence type="ECO:0000256" key="5">
    <source>
        <dbReference type="SAM" id="SignalP"/>
    </source>
</evidence>
<dbReference type="PANTHER" id="PTHR30061">
    <property type="entry name" value="MALTOSE-BINDING PERIPLASMIC PROTEIN"/>
    <property type="match status" value="1"/>
</dbReference>
<organism evidence="6 7">
    <name type="scientific">Longimycelium tulufanense</name>
    <dbReference type="NCBI Taxonomy" id="907463"/>
    <lineage>
        <taxon>Bacteria</taxon>
        <taxon>Bacillati</taxon>
        <taxon>Actinomycetota</taxon>
        <taxon>Actinomycetes</taxon>
        <taxon>Pseudonocardiales</taxon>
        <taxon>Pseudonocardiaceae</taxon>
        <taxon>Longimycelium</taxon>
    </lineage>
</organism>
<dbReference type="GO" id="GO:1901982">
    <property type="term" value="F:maltose binding"/>
    <property type="evidence" value="ECO:0007669"/>
    <property type="project" value="TreeGrafter"/>
</dbReference>
<protein>
    <submittedName>
        <fullName evidence="6">Sugar ABC transporter substrate-binding protein</fullName>
    </submittedName>
</protein>
<dbReference type="SUPFAM" id="SSF53850">
    <property type="entry name" value="Periplasmic binding protein-like II"/>
    <property type="match status" value="1"/>
</dbReference>
<dbReference type="RefSeq" id="WP_189055127.1">
    <property type="nucleotide sequence ID" value="NZ_BMMK01000004.1"/>
</dbReference>
<keyword evidence="7" id="KW-1185">Reference proteome</keyword>
<dbReference type="InterPro" id="IPR006059">
    <property type="entry name" value="SBP"/>
</dbReference>
<keyword evidence="3" id="KW-0762">Sugar transport</keyword>
<name>A0A8J3CAH6_9PSEU</name>
<sequence>MRRTALATVLAAGLAGAMFLTACGGSSGGNADPGTVVFWDTSGPNEHPVFKRLAEQCATEGGYRVQVEQVAFDQARNNYKNAAQGGQGPDVFRAEVAWVAELAKNGLIMDLSQTNLAHDTADYLEVPLSSTRYEGKTYGIPQVTDALALFYNKKTLADSGVEPPKTWDEVKDIAPKLGGTKALFLNNDGYYALPFLYGEGGDLLDTQNKKITVNAEQAVQGVRTAKELLDAGAANTALDRTNSYANMQAAFTSGETAMVINGPWAVADYLRGDAFKDDPDNLGIALVPGPAEGKSSSPVGGHNYVIRQGTGAKDAAQQFIRCMSSSESQVTVAKELGLLPTRKSALEHPEVKAQPVVAAFAPVLERAHARPWIPEGGQLFDPLNIAYSDVLSGKKDARTALDEVARIYKEQIITGYAQG</sequence>
<dbReference type="GO" id="GO:0055052">
    <property type="term" value="C:ATP-binding cassette (ABC) transporter complex, substrate-binding subunit-containing"/>
    <property type="evidence" value="ECO:0007669"/>
    <property type="project" value="TreeGrafter"/>
</dbReference>
<dbReference type="PROSITE" id="PS51257">
    <property type="entry name" value="PROKAR_LIPOPROTEIN"/>
    <property type="match status" value="1"/>
</dbReference>
<dbReference type="GO" id="GO:0015768">
    <property type="term" value="P:maltose transport"/>
    <property type="evidence" value="ECO:0007669"/>
    <property type="project" value="TreeGrafter"/>
</dbReference>
<evidence type="ECO:0000256" key="4">
    <source>
        <dbReference type="ARBA" id="ARBA00022729"/>
    </source>
</evidence>
<evidence type="ECO:0000256" key="3">
    <source>
        <dbReference type="ARBA" id="ARBA00022597"/>
    </source>
</evidence>
<evidence type="ECO:0000313" key="6">
    <source>
        <dbReference type="EMBL" id="GGM44430.1"/>
    </source>
</evidence>
<dbReference type="PANTHER" id="PTHR30061:SF50">
    <property type="entry name" value="MALTOSE_MALTODEXTRIN-BINDING PERIPLASMIC PROTEIN"/>
    <property type="match status" value="1"/>
</dbReference>
<reference evidence="6" key="2">
    <citation type="submission" date="2020-09" db="EMBL/GenBank/DDBJ databases">
        <authorList>
            <person name="Sun Q."/>
            <person name="Zhou Y."/>
        </authorList>
    </citation>
    <scope>NUCLEOTIDE SEQUENCE</scope>
    <source>
        <strain evidence="6">CGMCC 4.5737</strain>
    </source>
</reference>
<dbReference type="Proteomes" id="UP000637578">
    <property type="component" value="Unassembled WGS sequence"/>
</dbReference>
<feature type="chain" id="PRO_5039123329" evidence="5">
    <location>
        <begin position="23"/>
        <end position="419"/>
    </location>
</feature>